<evidence type="ECO:0000313" key="1">
    <source>
        <dbReference type="EMBL" id="GFY00873.1"/>
    </source>
</evidence>
<name>A0A8X6S5H3_TRICX</name>
<evidence type="ECO:0000313" key="2">
    <source>
        <dbReference type="Proteomes" id="UP000887159"/>
    </source>
</evidence>
<sequence length="83" mass="9347">MFDYVLGYDTRMVDFQTSTSFSPLKILVCANAQCRRCDEVITPNCLSGPPVDRRNADPGNKASERNNVKLLPKTRPNIIPKTF</sequence>
<dbReference type="AlphaFoldDB" id="A0A8X6S5H3"/>
<comment type="caution">
    <text evidence="1">The sequence shown here is derived from an EMBL/GenBank/DDBJ whole genome shotgun (WGS) entry which is preliminary data.</text>
</comment>
<gene>
    <name evidence="1" type="ORF">TNCV_3542471</name>
</gene>
<organism evidence="1 2">
    <name type="scientific">Trichonephila clavipes</name>
    <name type="common">Golden silk orbweaver</name>
    <name type="synonym">Nephila clavipes</name>
    <dbReference type="NCBI Taxonomy" id="2585209"/>
    <lineage>
        <taxon>Eukaryota</taxon>
        <taxon>Metazoa</taxon>
        <taxon>Ecdysozoa</taxon>
        <taxon>Arthropoda</taxon>
        <taxon>Chelicerata</taxon>
        <taxon>Arachnida</taxon>
        <taxon>Araneae</taxon>
        <taxon>Araneomorphae</taxon>
        <taxon>Entelegynae</taxon>
        <taxon>Araneoidea</taxon>
        <taxon>Nephilidae</taxon>
        <taxon>Trichonephila</taxon>
    </lineage>
</organism>
<keyword evidence="2" id="KW-1185">Reference proteome</keyword>
<accession>A0A8X6S5H3</accession>
<dbReference type="EMBL" id="BMAU01021222">
    <property type="protein sequence ID" value="GFY00873.1"/>
    <property type="molecule type" value="Genomic_DNA"/>
</dbReference>
<reference evidence="1" key="1">
    <citation type="submission" date="2020-08" db="EMBL/GenBank/DDBJ databases">
        <title>Multicomponent nature underlies the extraordinary mechanical properties of spider dragline silk.</title>
        <authorList>
            <person name="Kono N."/>
            <person name="Nakamura H."/>
            <person name="Mori M."/>
            <person name="Yoshida Y."/>
            <person name="Ohtoshi R."/>
            <person name="Malay A.D."/>
            <person name="Moran D.A.P."/>
            <person name="Tomita M."/>
            <person name="Numata K."/>
            <person name="Arakawa K."/>
        </authorList>
    </citation>
    <scope>NUCLEOTIDE SEQUENCE</scope>
</reference>
<protein>
    <submittedName>
        <fullName evidence="1">Uncharacterized protein</fullName>
    </submittedName>
</protein>
<dbReference type="Proteomes" id="UP000887159">
    <property type="component" value="Unassembled WGS sequence"/>
</dbReference>
<proteinExistence type="predicted"/>